<dbReference type="GO" id="GO:0005886">
    <property type="term" value="C:plasma membrane"/>
    <property type="evidence" value="ECO:0007669"/>
    <property type="project" value="UniProtKB-SubCell"/>
</dbReference>
<comment type="caution">
    <text evidence="9">The sequence shown here is derived from an EMBL/GenBank/DDBJ whole genome shotgun (WGS) entry which is preliminary data.</text>
</comment>
<feature type="transmembrane region" description="Helical" evidence="8">
    <location>
        <begin position="232"/>
        <end position="258"/>
    </location>
</feature>
<evidence type="ECO:0000313" key="9">
    <source>
        <dbReference type="EMBL" id="TDE02666.1"/>
    </source>
</evidence>
<evidence type="ECO:0000256" key="6">
    <source>
        <dbReference type="ARBA" id="ARBA00022989"/>
    </source>
</evidence>
<dbReference type="AlphaFoldDB" id="A0A4R5CR43"/>
<proteinExistence type="inferred from homology"/>
<dbReference type="InterPro" id="IPR002549">
    <property type="entry name" value="AI-2E-like"/>
</dbReference>
<protein>
    <submittedName>
        <fullName evidence="9">AI-2E family transporter</fullName>
    </submittedName>
</protein>
<evidence type="ECO:0000256" key="2">
    <source>
        <dbReference type="ARBA" id="ARBA00009773"/>
    </source>
</evidence>
<sequence length="398" mass="44375">MNTVIKLPFYIRLTFTLVSMIAITYIIYMGKDVLAPVLLAFLFAVLLLPMVHFLTNKLRFPHVLSVSITVLFFVSLIVAILAFISYQIGDIANEFSDIKKNVDLFITDIQRYIRTQFNVSIWEQRKYLEDVTQDSVKKGKETIGTTLMSVTNALLDLTLIPIYTFLILLYRTHFIVFLAKLFKKEHHPKLREILTQIKGSINSYISGLIIEMIIVSVLTSIGLYLIDAPYYILLGILTGILNLIPYIGILIAGVLTILSSLTGTPELSMILGVIGVNVVVQIIDNNILVPLIINTKVQINAFVSIIGIIIGGGIAGVSGMFLAIPLLAILKIIFDRIDTLEPWGYLMGDHLPKGFIWKKKQPLTPKNYSTAGQVEITTTETVRTDDIVATAVRESNSN</sequence>
<gene>
    <name evidence="9" type="ORF">E0F98_12715</name>
</gene>
<dbReference type="PANTHER" id="PTHR21716">
    <property type="entry name" value="TRANSMEMBRANE PROTEIN"/>
    <property type="match status" value="1"/>
</dbReference>
<feature type="transmembrane region" description="Helical" evidence="8">
    <location>
        <begin position="299"/>
        <end position="330"/>
    </location>
</feature>
<keyword evidence="10" id="KW-1185">Reference proteome</keyword>
<dbReference type="RefSeq" id="WP_132112056.1">
    <property type="nucleotide sequence ID" value="NZ_SMFO01000010.1"/>
</dbReference>
<evidence type="ECO:0000256" key="8">
    <source>
        <dbReference type="SAM" id="Phobius"/>
    </source>
</evidence>
<dbReference type="EMBL" id="SMFO01000010">
    <property type="protein sequence ID" value="TDE02666.1"/>
    <property type="molecule type" value="Genomic_DNA"/>
</dbReference>
<evidence type="ECO:0000313" key="10">
    <source>
        <dbReference type="Proteomes" id="UP000294597"/>
    </source>
</evidence>
<feature type="transmembrane region" description="Helical" evidence="8">
    <location>
        <begin position="270"/>
        <end position="293"/>
    </location>
</feature>
<feature type="transmembrane region" description="Helical" evidence="8">
    <location>
        <begin position="34"/>
        <end position="54"/>
    </location>
</feature>
<keyword evidence="3" id="KW-0813">Transport</keyword>
<name>A0A4R5CR43_9FLAO</name>
<comment type="subcellular location">
    <subcellularLocation>
        <location evidence="1">Cell membrane</location>
        <topology evidence="1">Multi-pass membrane protein</topology>
    </subcellularLocation>
</comment>
<keyword evidence="4" id="KW-1003">Cell membrane</keyword>
<evidence type="ECO:0000256" key="7">
    <source>
        <dbReference type="ARBA" id="ARBA00023136"/>
    </source>
</evidence>
<organism evidence="9 10">
    <name type="scientific">Flavobacterium hiemivividum</name>
    <dbReference type="NCBI Taxonomy" id="2541734"/>
    <lineage>
        <taxon>Bacteria</taxon>
        <taxon>Pseudomonadati</taxon>
        <taxon>Bacteroidota</taxon>
        <taxon>Flavobacteriia</taxon>
        <taxon>Flavobacteriales</taxon>
        <taxon>Flavobacteriaceae</taxon>
        <taxon>Flavobacterium</taxon>
    </lineage>
</organism>
<evidence type="ECO:0000256" key="4">
    <source>
        <dbReference type="ARBA" id="ARBA00022475"/>
    </source>
</evidence>
<feature type="transmembrane region" description="Helical" evidence="8">
    <location>
        <begin position="9"/>
        <end position="28"/>
    </location>
</feature>
<feature type="transmembrane region" description="Helical" evidence="8">
    <location>
        <begin position="160"/>
        <end position="182"/>
    </location>
</feature>
<evidence type="ECO:0000256" key="5">
    <source>
        <dbReference type="ARBA" id="ARBA00022692"/>
    </source>
</evidence>
<keyword evidence="7 8" id="KW-0472">Membrane</keyword>
<dbReference type="GO" id="GO:0055085">
    <property type="term" value="P:transmembrane transport"/>
    <property type="evidence" value="ECO:0007669"/>
    <property type="project" value="TreeGrafter"/>
</dbReference>
<evidence type="ECO:0000256" key="3">
    <source>
        <dbReference type="ARBA" id="ARBA00022448"/>
    </source>
</evidence>
<evidence type="ECO:0000256" key="1">
    <source>
        <dbReference type="ARBA" id="ARBA00004651"/>
    </source>
</evidence>
<keyword evidence="5 8" id="KW-0812">Transmembrane</keyword>
<feature type="transmembrane region" description="Helical" evidence="8">
    <location>
        <begin position="66"/>
        <end position="88"/>
    </location>
</feature>
<accession>A0A4R5CR43</accession>
<keyword evidence="6 8" id="KW-1133">Transmembrane helix</keyword>
<comment type="similarity">
    <text evidence="2">Belongs to the autoinducer-2 exporter (AI-2E) (TC 2.A.86) family.</text>
</comment>
<reference evidence="9 10" key="1">
    <citation type="submission" date="2019-03" db="EMBL/GenBank/DDBJ databases">
        <title>Flavobacterium TSA-D2 sp. nov., isolated from arctic soil.</title>
        <authorList>
            <person name="Chaudhary D.K."/>
        </authorList>
    </citation>
    <scope>NUCLEOTIDE SEQUENCE [LARGE SCALE GENOMIC DNA]</scope>
    <source>
        <strain evidence="9 10">TSA-D2</strain>
    </source>
</reference>
<dbReference type="PANTHER" id="PTHR21716:SF53">
    <property type="entry name" value="PERMEASE PERM-RELATED"/>
    <property type="match status" value="1"/>
</dbReference>
<dbReference type="Pfam" id="PF01594">
    <property type="entry name" value="AI-2E_transport"/>
    <property type="match status" value="1"/>
</dbReference>
<dbReference type="Proteomes" id="UP000294597">
    <property type="component" value="Unassembled WGS sequence"/>
</dbReference>
<feature type="transmembrane region" description="Helical" evidence="8">
    <location>
        <begin position="203"/>
        <end position="226"/>
    </location>
</feature>